<evidence type="ECO:0000313" key="2">
    <source>
        <dbReference type="EMBL" id="KAF5787919.1"/>
    </source>
</evidence>
<organism evidence="3 4">
    <name type="scientific">Helianthus annuus</name>
    <name type="common">Common sunflower</name>
    <dbReference type="NCBI Taxonomy" id="4232"/>
    <lineage>
        <taxon>Eukaryota</taxon>
        <taxon>Viridiplantae</taxon>
        <taxon>Streptophyta</taxon>
        <taxon>Embryophyta</taxon>
        <taxon>Tracheophyta</taxon>
        <taxon>Spermatophyta</taxon>
        <taxon>Magnoliopsida</taxon>
        <taxon>eudicotyledons</taxon>
        <taxon>Gunneridae</taxon>
        <taxon>Pentapetalae</taxon>
        <taxon>asterids</taxon>
        <taxon>campanulids</taxon>
        <taxon>Asterales</taxon>
        <taxon>Asteraceae</taxon>
        <taxon>Asteroideae</taxon>
        <taxon>Heliantheae alliance</taxon>
        <taxon>Heliantheae</taxon>
        <taxon>Helianthus</taxon>
    </lineage>
</organism>
<dbReference type="AlphaFoldDB" id="A0A251TNC3"/>
<protein>
    <submittedName>
        <fullName evidence="3">Uncharacterized protein</fullName>
    </submittedName>
</protein>
<dbReference type="EMBL" id="MNCJ02000325">
    <property type="protein sequence ID" value="KAF5787919.1"/>
    <property type="molecule type" value="Genomic_DNA"/>
</dbReference>
<reference evidence="3" key="2">
    <citation type="submission" date="2017-02" db="EMBL/GenBank/DDBJ databases">
        <title>Sunflower complete genome.</title>
        <authorList>
            <person name="Langlade N."/>
            <person name="Munos S."/>
        </authorList>
    </citation>
    <scope>NUCLEOTIDE SEQUENCE [LARGE SCALE GENOMIC DNA]</scope>
    <source>
        <tissue evidence="3">Leaves</tissue>
    </source>
</reference>
<keyword evidence="4" id="KW-1185">Reference proteome</keyword>
<name>A0A251TNC3_HELAN</name>
<evidence type="ECO:0000313" key="4">
    <source>
        <dbReference type="Proteomes" id="UP000215914"/>
    </source>
</evidence>
<dbReference type="Proteomes" id="UP000215914">
    <property type="component" value="Chromosome 10"/>
</dbReference>
<evidence type="ECO:0000256" key="1">
    <source>
        <dbReference type="SAM" id="MobiDB-lite"/>
    </source>
</evidence>
<gene>
    <name evidence="3" type="ORF">HannXRQ_Chr10g0311671</name>
    <name evidence="2" type="ORF">HanXRQr2_Chr10g0458261</name>
</gene>
<reference evidence="2" key="3">
    <citation type="submission" date="2020-06" db="EMBL/GenBank/DDBJ databases">
        <title>Helianthus annuus Genome sequencing and assembly Release 2.</title>
        <authorList>
            <person name="Gouzy J."/>
            <person name="Langlade N."/>
            <person name="Munos S."/>
        </authorList>
    </citation>
    <scope>NUCLEOTIDE SEQUENCE</scope>
    <source>
        <tissue evidence="2">Leaves</tissue>
    </source>
</reference>
<reference evidence="2 4" key="1">
    <citation type="journal article" date="2017" name="Nature">
        <title>The sunflower genome provides insights into oil metabolism, flowering and Asterid evolution.</title>
        <authorList>
            <person name="Badouin H."/>
            <person name="Gouzy J."/>
            <person name="Grassa C.J."/>
            <person name="Murat F."/>
            <person name="Staton S.E."/>
            <person name="Cottret L."/>
            <person name="Lelandais-Briere C."/>
            <person name="Owens G.L."/>
            <person name="Carrere S."/>
            <person name="Mayjonade B."/>
            <person name="Legrand L."/>
            <person name="Gill N."/>
            <person name="Kane N.C."/>
            <person name="Bowers J.E."/>
            <person name="Hubner S."/>
            <person name="Bellec A."/>
            <person name="Berard A."/>
            <person name="Berges H."/>
            <person name="Blanchet N."/>
            <person name="Boniface M.C."/>
            <person name="Brunel D."/>
            <person name="Catrice O."/>
            <person name="Chaidir N."/>
            <person name="Claudel C."/>
            <person name="Donnadieu C."/>
            <person name="Faraut T."/>
            <person name="Fievet G."/>
            <person name="Helmstetter N."/>
            <person name="King M."/>
            <person name="Knapp S.J."/>
            <person name="Lai Z."/>
            <person name="Le Paslier M.C."/>
            <person name="Lippi Y."/>
            <person name="Lorenzon L."/>
            <person name="Mandel J.R."/>
            <person name="Marage G."/>
            <person name="Marchand G."/>
            <person name="Marquand E."/>
            <person name="Bret-Mestries E."/>
            <person name="Morien E."/>
            <person name="Nambeesan S."/>
            <person name="Nguyen T."/>
            <person name="Pegot-Espagnet P."/>
            <person name="Pouilly N."/>
            <person name="Raftis F."/>
            <person name="Sallet E."/>
            <person name="Schiex T."/>
            <person name="Thomas J."/>
            <person name="Vandecasteele C."/>
            <person name="Vares D."/>
            <person name="Vear F."/>
            <person name="Vautrin S."/>
            <person name="Crespi M."/>
            <person name="Mangin B."/>
            <person name="Burke J.M."/>
            <person name="Salse J."/>
            <person name="Munos S."/>
            <person name="Vincourt P."/>
            <person name="Rieseberg L.H."/>
            <person name="Langlade N.B."/>
        </authorList>
    </citation>
    <scope>NUCLEOTIDE SEQUENCE [LARGE SCALE GENOMIC DNA]</scope>
    <source>
        <strain evidence="4">cv. SF193</strain>
        <tissue evidence="2">Leaves</tissue>
    </source>
</reference>
<accession>A0A251TNC3</accession>
<dbReference type="Gramene" id="mRNA:HanXRQr2_Chr10g0458261">
    <property type="protein sequence ID" value="mRNA:HanXRQr2_Chr10g0458261"/>
    <property type="gene ID" value="HanXRQr2_Chr10g0458261"/>
</dbReference>
<dbReference type="InParanoid" id="A0A251TNC3"/>
<feature type="region of interest" description="Disordered" evidence="1">
    <location>
        <begin position="117"/>
        <end position="136"/>
    </location>
</feature>
<sequence length="155" mass="18025">MSVFLSEPDNPATTDEFTDRNRFWTRRGFRRRSDSSRVSHWKQPLYFYGVEVRLSISYPTQAPTFVLLLVGFTEYDDDDDDNDECTLCCLSCKLPKEALYSRNRVLNMYVSPHHTHAHEREPSLRITPLSASPPPPLPYLRHQRYLVGDEGSVDD</sequence>
<proteinExistence type="predicted"/>
<dbReference type="EMBL" id="CM007899">
    <property type="protein sequence ID" value="OTG12625.1"/>
    <property type="molecule type" value="Genomic_DNA"/>
</dbReference>
<evidence type="ECO:0000313" key="3">
    <source>
        <dbReference type="EMBL" id="OTG12625.1"/>
    </source>
</evidence>